<feature type="domain" description="HTH cro/C1-type" evidence="1">
    <location>
        <begin position="38"/>
        <end position="84"/>
    </location>
</feature>
<dbReference type="InterPro" id="IPR010982">
    <property type="entry name" value="Lambda_DNA-bd_dom_sf"/>
</dbReference>
<name>A0ABW3UMH6_9BACL</name>
<proteinExistence type="predicted"/>
<gene>
    <name evidence="2" type="ORF">ACFQ4B_17825</name>
</gene>
<dbReference type="InterPro" id="IPR001387">
    <property type="entry name" value="Cro/C1-type_HTH"/>
</dbReference>
<evidence type="ECO:0000259" key="1">
    <source>
        <dbReference type="PROSITE" id="PS50943"/>
    </source>
</evidence>
<dbReference type="Gene3D" id="1.10.260.40">
    <property type="entry name" value="lambda repressor-like DNA-binding domains"/>
    <property type="match status" value="1"/>
</dbReference>
<evidence type="ECO:0000313" key="3">
    <source>
        <dbReference type="Proteomes" id="UP001597180"/>
    </source>
</evidence>
<dbReference type="CDD" id="cd00093">
    <property type="entry name" value="HTH_XRE"/>
    <property type="match status" value="1"/>
</dbReference>
<dbReference type="PROSITE" id="PS50943">
    <property type="entry name" value="HTH_CROC1"/>
    <property type="match status" value="1"/>
</dbReference>
<dbReference type="SUPFAM" id="SSF47413">
    <property type="entry name" value="lambda repressor-like DNA-binding domains"/>
    <property type="match status" value="1"/>
</dbReference>
<dbReference type="EMBL" id="JBHTLU010000019">
    <property type="protein sequence ID" value="MFD1221983.1"/>
    <property type="molecule type" value="Genomic_DNA"/>
</dbReference>
<comment type="caution">
    <text evidence="2">The sequence shown here is derived from an EMBL/GenBank/DDBJ whole genome shotgun (WGS) entry which is preliminary data.</text>
</comment>
<keyword evidence="3" id="KW-1185">Reference proteome</keyword>
<protein>
    <submittedName>
        <fullName evidence="2">Helix-turn-helix domain-containing protein</fullName>
    </submittedName>
</protein>
<reference evidence="3" key="1">
    <citation type="journal article" date="2019" name="Int. J. Syst. Evol. Microbiol.">
        <title>The Global Catalogue of Microorganisms (GCM) 10K type strain sequencing project: providing services to taxonomists for standard genome sequencing and annotation.</title>
        <authorList>
            <consortium name="The Broad Institute Genomics Platform"/>
            <consortium name="The Broad Institute Genome Sequencing Center for Infectious Disease"/>
            <person name="Wu L."/>
            <person name="Ma J."/>
        </authorList>
    </citation>
    <scope>NUCLEOTIDE SEQUENCE [LARGE SCALE GENOMIC DNA]</scope>
    <source>
        <strain evidence="3">CCUG 53270</strain>
    </source>
</reference>
<dbReference type="Proteomes" id="UP001597180">
    <property type="component" value="Unassembled WGS sequence"/>
</dbReference>
<dbReference type="Pfam" id="PF01381">
    <property type="entry name" value="HTH_3"/>
    <property type="match status" value="1"/>
</dbReference>
<accession>A0ABW3UMH6</accession>
<organism evidence="2 3">
    <name type="scientific">Paenibacillus vulneris</name>
    <dbReference type="NCBI Taxonomy" id="1133364"/>
    <lineage>
        <taxon>Bacteria</taxon>
        <taxon>Bacillati</taxon>
        <taxon>Bacillota</taxon>
        <taxon>Bacilli</taxon>
        <taxon>Bacillales</taxon>
        <taxon>Paenibacillaceae</taxon>
        <taxon>Paenibacillus</taxon>
    </lineage>
</organism>
<dbReference type="RefSeq" id="WP_377740210.1">
    <property type="nucleotide sequence ID" value="NZ_BAABJG010000003.1"/>
</dbReference>
<sequence>MRGRAYFQLIRNTPEEIERLLITTRWDLCRLRRRALGNLTQEEYAEKCGVSAGVIRRLESRLPYNPAWPSERYLQILGVTFDFIIDHVIWPTTNENSKKFM</sequence>
<evidence type="ECO:0000313" key="2">
    <source>
        <dbReference type="EMBL" id="MFD1221983.1"/>
    </source>
</evidence>